<evidence type="ECO:0000313" key="2">
    <source>
        <dbReference type="EMBL" id="KAJ7376567.1"/>
    </source>
</evidence>
<dbReference type="OrthoDB" id="6286681at2759"/>
<dbReference type="Proteomes" id="UP001163046">
    <property type="component" value="Unassembled WGS sequence"/>
</dbReference>
<protein>
    <submittedName>
        <fullName evidence="2">Uncharacterized protein</fullName>
    </submittedName>
</protein>
<evidence type="ECO:0000313" key="3">
    <source>
        <dbReference type="Proteomes" id="UP001163046"/>
    </source>
</evidence>
<proteinExistence type="predicted"/>
<dbReference type="EMBL" id="MU826396">
    <property type="protein sequence ID" value="KAJ7376567.1"/>
    <property type="molecule type" value="Genomic_DNA"/>
</dbReference>
<sequence length="178" mass="20507">MDWTKWTGEWMPQRMPQRMPKRMPQRMQAADEDEDDDARIIQMEFESSVCFYTRDGCLRRRHRADSPRTPRGVQSLLDDIVAQLRLCGLEISAGLDGKSASLRIDVDRPEETMDRQPAAPLGRVWYSHTGHHHHPDSDYLGVPLSPMTMRADVADRLNCGLDNISAAPLKPQQRLFYF</sequence>
<keyword evidence="3" id="KW-1185">Reference proteome</keyword>
<organism evidence="2 3">
    <name type="scientific">Desmophyllum pertusum</name>
    <dbReference type="NCBI Taxonomy" id="174260"/>
    <lineage>
        <taxon>Eukaryota</taxon>
        <taxon>Metazoa</taxon>
        <taxon>Cnidaria</taxon>
        <taxon>Anthozoa</taxon>
        <taxon>Hexacorallia</taxon>
        <taxon>Scleractinia</taxon>
        <taxon>Caryophylliina</taxon>
        <taxon>Caryophylliidae</taxon>
        <taxon>Desmophyllum</taxon>
    </lineage>
</organism>
<feature type="region of interest" description="Disordered" evidence="1">
    <location>
        <begin position="1"/>
        <end position="23"/>
    </location>
</feature>
<accession>A0A9W9Z7R0</accession>
<name>A0A9W9Z7R0_9CNID</name>
<evidence type="ECO:0000256" key="1">
    <source>
        <dbReference type="SAM" id="MobiDB-lite"/>
    </source>
</evidence>
<dbReference type="AlphaFoldDB" id="A0A9W9Z7R0"/>
<gene>
    <name evidence="2" type="ORF">OS493_034023</name>
</gene>
<reference evidence="2" key="1">
    <citation type="submission" date="2023-01" db="EMBL/GenBank/DDBJ databases">
        <title>Genome assembly of the deep-sea coral Lophelia pertusa.</title>
        <authorList>
            <person name="Herrera S."/>
            <person name="Cordes E."/>
        </authorList>
    </citation>
    <scope>NUCLEOTIDE SEQUENCE</scope>
    <source>
        <strain evidence="2">USNM1676648</strain>
        <tissue evidence="2">Polyp</tissue>
    </source>
</reference>
<comment type="caution">
    <text evidence="2">The sequence shown here is derived from an EMBL/GenBank/DDBJ whole genome shotgun (WGS) entry which is preliminary data.</text>
</comment>